<comment type="caution">
    <text evidence="1">The sequence shown here is derived from an EMBL/GenBank/DDBJ whole genome shotgun (WGS) entry which is preliminary data.</text>
</comment>
<proteinExistence type="predicted"/>
<evidence type="ECO:0000313" key="2">
    <source>
        <dbReference type="Proteomes" id="UP000293562"/>
    </source>
</evidence>
<dbReference type="EMBL" id="SHKN01000001">
    <property type="protein sequence ID" value="RZT96958.1"/>
    <property type="molecule type" value="Genomic_DNA"/>
</dbReference>
<reference evidence="1 2" key="1">
    <citation type="submission" date="2019-02" db="EMBL/GenBank/DDBJ databases">
        <title>Genomic Encyclopedia of Type Strains, Phase IV (KMG-IV): sequencing the most valuable type-strain genomes for metagenomic binning, comparative biology and taxonomic classification.</title>
        <authorList>
            <person name="Goeker M."/>
        </authorList>
    </citation>
    <scope>NUCLEOTIDE SEQUENCE [LARGE SCALE GENOMIC DNA]</scope>
    <source>
        <strain evidence="1 2">DSM 28825</strain>
    </source>
</reference>
<name>A0A4Q7VLL6_9BACT</name>
<protein>
    <submittedName>
        <fullName evidence="1">Uncharacterized protein</fullName>
    </submittedName>
</protein>
<sequence>MNSRSINSEIKKGAQGPFCNKIDIKLIISHLQENLYNDFQK</sequence>
<keyword evidence="2" id="KW-1185">Reference proteome</keyword>
<dbReference type="Proteomes" id="UP000293562">
    <property type="component" value="Unassembled WGS sequence"/>
</dbReference>
<gene>
    <name evidence="1" type="ORF">EV201_1614</name>
</gene>
<dbReference type="AlphaFoldDB" id="A0A4Q7VLL6"/>
<organism evidence="1 2">
    <name type="scientific">Ancylomarina subtilis</name>
    <dbReference type="NCBI Taxonomy" id="1639035"/>
    <lineage>
        <taxon>Bacteria</taxon>
        <taxon>Pseudomonadati</taxon>
        <taxon>Bacteroidota</taxon>
        <taxon>Bacteroidia</taxon>
        <taxon>Marinilabiliales</taxon>
        <taxon>Marinifilaceae</taxon>
        <taxon>Ancylomarina</taxon>
    </lineage>
</organism>
<accession>A0A4Q7VLL6</accession>
<evidence type="ECO:0000313" key="1">
    <source>
        <dbReference type="EMBL" id="RZT96958.1"/>
    </source>
</evidence>